<evidence type="ECO:0000256" key="1">
    <source>
        <dbReference type="SAM" id="MobiDB-lite"/>
    </source>
</evidence>
<protein>
    <submittedName>
        <fullName evidence="2">Uncharacterized protein</fullName>
    </submittedName>
</protein>
<comment type="caution">
    <text evidence="2">The sequence shown here is derived from an EMBL/GenBank/DDBJ whole genome shotgun (WGS) entry which is preliminary data.</text>
</comment>
<keyword evidence="3" id="KW-1185">Reference proteome</keyword>
<proteinExistence type="predicted"/>
<accession>A0A3N0YJ14</accession>
<evidence type="ECO:0000313" key="3">
    <source>
        <dbReference type="Proteomes" id="UP000281406"/>
    </source>
</evidence>
<sequence>MVTYATRLTCSGELEITNPNWTNQLYTLFRVNRKLWIKPELTEKVYTERCATIDPDLNQSFQSLSAPPEYTDVNDDPFSSTPRILKGNQPSWLSLLEFNHMKRQFNHMNLGKGSKILCMP</sequence>
<gene>
    <name evidence="2" type="ORF">DPX16_6269</name>
</gene>
<reference evidence="2 3" key="1">
    <citation type="submission" date="2018-10" db="EMBL/GenBank/DDBJ databases">
        <title>Genome assembly for a Yunnan-Guizhou Plateau 3E fish, Anabarilius grahami (Regan), and its evolutionary and genetic applications.</title>
        <authorList>
            <person name="Jiang W."/>
        </authorList>
    </citation>
    <scope>NUCLEOTIDE SEQUENCE [LARGE SCALE GENOMIC DNA]</scope>
    <source>
        <strain evidence="2">AG-KIZ</strain>
        <tissue evidence="2">Muscle</tissue>
    </source>
</reference>
<feature type="region of interest" description="Disordered" evidence="1">
    <location>
        <begin position="64"/>
        <end position="83"/>
    </location>
</feature>
<evidence type="ECO:0000313" key="2">
    <source>
        <dbReference type="EMBL" id="ROL46235.1"/>
    </source>
</evidence>
<dbReference type="AlphaFoldDB" id="A0A3N0YJ14"/>
<dbReference type="EMBL" id="RJVU01039986">
    <property type="protein sequence ID" value="ROL46235.1"/>
    <property type="molecule type" value="Genomic_DNA"/>
</dbReference>
<name>A0A3N0YJ14_ANAGA</name>
<dbReference type="Proteomes" id="UP000281406">
    <property type="component" value="Unassembled WGS sequence"/>
</dbReference>
<organism evidence="2 3">
    <name type="scientific">Anabarilius grahami</name>
    <name type="common">Kanglang fish</name>
    <name type="synonym">Barilius grahami</name>
    <dbReference type="NCBI Taxonomy" id="495550"/>
    <lineage>
        <taxon>Eukaryota</taxon>
        <taxon>Metazoa</taxon>
        <taxon>Chordata</taxon>
        <taxon>Craniata</taxon>
        <taxon>Vertebrata</taxon>
        <taxon>Euteleostomi</taxon>
        <taxon>Actinopterygii</taxon>
        <taxon>Neopterygii</taxon>
        <taxon>Teleostei</taxon>
        <taxon>Ostariophysi</taxon>
        <taxon>Cypriniformes</taxon>
        <taxon>Xenocyprididae</taxon>
        <taxon>Xenocypridinae</taxon>
        <taxon>Xenocypridinae incertae sedis</taxon>
        <taxon>Anabarilius</taxon>
    </lineage>
</organism>